<gene>
    <name evidence="1" type="ordered locus">STH2581</name>
</gene>
<dbReference type="Proteomes" id="UP000000417">
    <property type="component" value="Chromosome"/>
</dbReference>
<dbReference type="EMBL" id="AP006840">
    <property type="protein sequence ID" value="BAD41566.1"/>
    <property type="molecule type" value="Genomic_DNA"/>
</dbReference>
<dbReference type="KEGG" id="sth:STH2581"/>
<organism evidence="1 2">
    <name type="scientific">Symbiobacterium thermophilum (strain DSM 24528 / JCM 14929 / IAM 14863 / T)</name>
    <dbReference type="NCBI Taxonomy" id="292459"/>
    <lineage>
        <taxon>Bacteria</taxon>
        <taxon>Bacillati</taxon>
        <taxon>Bacillota</taxon>
        <taxon>Clostridia</taxon>
        <taxon>Eubacteriales</taxon>
        <taxon>Symbiobacteriaceae</taxon>
        <taxon>Symbiobacterium</taxon>
    </lineage>
</organism>
<evidence type="ECO:0000313" key="2">
    <source>
        <dbReference type="Proteomes" id="UP000000417"/>
    </source>
</evidence>
<protein>
    <submittedName>
        <fullName evidence="1">Uncharacterized protein</fullName>
    </submittedName>
</protein>
<sequence length="537" mass="56676">MGQVLFYRAPLDRPAAALHVTVSPVRTAVLPSLTEAPVLPGRVRVVVRYGPRTGPVGVHRGWLHTDLPPARRLRLAGCQQDDGGLLLSLATVPTRAGRESLTDRFRLPLHMTTWGIEAISGVRVELFCIPSVLPGRLVLRGRAAVAVETPAERLVRAVPFCRGRAVALNPHLSWRARAAVEGLDLRVAPGGLVEGWLHVAVACWGEPEEAMGGAAAAPADPVAVRRVDAAIARVEAEAVRDGLALVSGAVELDVAWADRSGRGRWTCRAVPFSALVPLAGLCEGDQLEPVAQVEQLSRVGAGASARATLLLGIGLTALRPVHREIGGAWYRMAQVVGQAVATVQLDEPLFPREERSAPTEPWRRVRLDLGQHGPWKALRARIRRTCGRSSLEVQGEPFGAESGAATGVRLELPGGADAQVSLAAVGPQAELRVRRPARGGVEVPLPRGTGRGGWHLLAGPARWVVDASPCADGLRCLVRDAGGLRHVVLVAEREAGGEAAEDGHGQGAGGNLPAAWTVAGTAVRGLGMDRVWAEVEG</sequence>
<dbReference type="HOGENOM" id="CLU_507061_0_0_9"/>
<reference evidence="1 2" key="1">
    <citation type="journal article" date="2004" name="Nucleic Acids Res.">
        <title>Genome sequence of Symbiobacterium thermophilum, an uncultivable bacterium that depends on microbial commensalism.</title>
        <authorList>
            <person name="Ueda K."/>
            <person name="Yamashita A."/>
            <person name="Ishikawa J."/>
            <person name="Shimada M."/>
            <person name="Watsuji T."/>
            <person name="Morimura K."/>
            <person name="Ikeda H."/>
            <person name="Hattori M."/>
            <person name="Beppu T."/>
        </authorList>
    </citation>
    <scope>NUCLEOTIDE SEQUENCE [LARGE SCALE GENOMIC DNA]</scope>
    <source>
        <strain evidence="2">T / IAM 14863</strain>
    </source>
</reference>
<dbReference type="STRING" id="292459.STH2581"/>
<name>Q67L80_SYMTH</name>
<keyword evidence="2" id="KW-1185">Reference proteome</keyword>
<dbReference type="AlphaFoldDB" id="Q67L80"/>
<accession>Q67L80</accession>
<proteinExistence type="predicted"/>
<evidence type="ECO:0000313" key="1">
    <source>
        <dbReference type="EMBL" id="BAD41566.1"/>
    </source>
</evidence>